<organism evidence="2">
    <name type="scientific">candidate division WOR-3 bacterium</name>
    <dbReference type="NCBI Taxonomy" id="2052148"/>
    <lineage>
        <taxon>Bacteria</taxon>
        <taxon>Bacteria division WOR-3</taxon>
    </lineage>
</organism>
<dbReference type="Gene3D" id="2.60.40.4070">
    <property type="match status" value="1"/>
</dbReference>
<dbReference type="InterPro" id="IPR023296">
    <property type="entry name" value="Glyco_hydro_beta-prop_sf"/>
</dbReference>
<dbReference type="InterPro" id="IPR026444">
    <property type="entry name" value="Secre_tail"/>
</dbReference>
<comment type="caution">
    <text evidence="2">The sequence shown here is derived from an EMBL/GenBank/DDBJ whole genome shotgun (WGS) entry which is preliminary data.</text>
</comment>
<dbReference type="AlphaFoldDB" id="A0A7C6AHI9"/>
<proteinExistence type="predicted"/>
<sequence>MLILVFILSQWIKEPGIRIGPGSVPYVISVGDTAFRLYYCNQNGIVSAFSIDGLNFIPDSGVRIPPGDSMERTVADPTLVKIENGYRMYYKGATGPGGPGQARHRIFSAFSTDGLNWVKEGLRYENLGYPDYGWTSVPDAIKLPDGRIRVYYTSATGGIRSIISFNGLDFTPEEGVRLTDCVDPNVLYLPDSSYRMFFATRVGQPQHIGYAESQDGLTYVIIDTIIDPIGPYDSLGCVDPSGIILSDGRFRVYYGGLGSAGVVTLSAISISGISEEMSRNSPMLLKISPTIFSVQTAIHYSLPAKGRVDLRIYSIYGQLVKTLVSGIKESGYHRMTWDGKDDNGQLLSSGVYFVKLNMGEFSQTRKLLLLRLHPF</sequence>
<feature type="domain" description="FlgD/Vpr Ig-like" evidence="1">
    <location>
        <begin position="306"/>
        <end position="356"/>
    </location>
</feature>
<dbReference type="Pfam" id="PF13860">
    <property type="entry name" value="FlgD_ig"/>
    <property type="match status" value="1"/>
</dbReference>
<dbReference type="EMBL" id="DTHJ01000147">
    <property type="protein sequence ID" value="HHS63395.1"/>
    <property type="molecule type" value="Genomic_DNA"/>
</dbReference>
<dbReference type="NCBIfam" id="TIGR04183">
    <property type="entry name" value="Por_Secre_tail"/>
    <property type="match status" value="1"/>
</dbReference>
<evidence type="ECO:0000259" key="1">
    <source>
        <dbReference type="Pfam" id="PF13860"/>
    </source>
</evidence>
<dbReference type="InterPro" id="IPR025965">
    <property type="entry name" value="FlgD/Vpr_Ig-like"/>
</dbReference>
<name>A0A7C6AHI9_UNCW3</name>
<dbReference type="SUPFAM" id="SSF75005">
    <property type="entry name" value="Arabinanase/levansucrase/invertase"/>
    <property type="match status" value="2"/>
</dbReference>
<accession>A0A7C6AHI9</accession>
<protein>
    <submittedName>
        <fullName evidence="2">T9SS type A sorting domain-containing protein</fullName>
    </submittedName>
</protein>
<gene>
    <name evidence="2" type="ORF">ENV70_07305</name>
</gene>
<evidence type="ECO:0000313" key="2">
    <source>
        <dbReference type="EMBL" id="HHS63395.1"/>
    </source>
</evidence>
<reference evidence="2" key="1">
    <citation type="journal article" date="2020" name="mSystems">
        <title>Genome- and Community-Level Interaction Insights into Carbon Utilization and Element Cycling Functions of Hydrothermarchaeota in Hydrothermal Sediment.</title>
        <authorList>
            <person name="Zhou Z."/>
            <person name="Liu Y."/>
            <person name="Xu W."/>
            <person name="Pan J."/>
            <person name="Luo Z.H."/>
            <person name="Li M."/>
        </authorList>
    </citation>
    <scope>NUCLEOTIDE SEQUENCE [LARGE SCALE GENOMIC DNA]</scope>
    <source>
        <strain evidence="2">SpSt-783</strain>
    </source>
</reference>
<dbReference type="Gene3D" id="2.115.10.20">
    <property type="entry name" value="Glycosyl hydrolase domain, family 43"/>
    <property type="match status" value="2"/>
</dbReference>